<keyword evidence="5" id="KW-0813">Transport</keyword>
<keyword evidence="2" id="KW-0521">NADP</keyword>
<evidence type="ECO:0000256" key="1">
    <source>
        <dbReference type="ARBA" id="ARBA00006515"/>
    </source>
</evidence>
<keyword evidence="5" id="KW-0407">Ion channel</keyword>
<proteinExistence type="inferred from homology"/>
<dbReference type="SUPFAM" id="SSF51430">
    <property type="entry name" value="NAD(P)-linked oxidoreductase"/>
    <property type="match status" value="1"/>
</dbReference>
<dbReference type="PANTHER" id="PTHR43150">
    <property type="entry name" value="HYPERKINETIC, ISOFORM M"/>
    <property type="match status" value="1"/>
</dbReference>
<evidence type="ECO:0000313" key="6">
    <source>
        <dbReference type="Proteomes" id="UP000314294"/>
    </source>
</evidence>
<protein>
    <submittedName>
        <fullName evidence="5">Voltage-gated potassium channel subunit beta-3</fullName>
    </submittedName>
</protein>
<dbReference type="InterPro" id="IPR023210">
    <property type="entry name" value="NADP_OxRdtase_dom"/>
</dbReference>
<comment type="caution">
    <text evidence="5">The sequence shown here is derived from an EMBL/GenBank/DDBJ whole genome shotgun (WGS) entry which is preliminary data.</text>
</comment>
<dbReference type="InterPro" id="IPR036812">
    <property type="entry name" value="NAD(P)_OxRdtase_dom_sf"/>
</dbReference>
<keyword evidence="3" id="KW-0560">Oxidoreductase</keyword>
<evidence type="ECO:0000256" key="3">
    <source>
        <dbReference type="ARBA" id="ARBA00023002"/>
    </source>
</evidence>
<dbReference type="InterPro" id="IPR005399">
    <property type="entry name" value="K_chnl_volt-dep_bsu_KCNAB-rel"/>
</dbReference>
<accession>A0A4Z2E9Y3</accession>
<dbReference type="Pfam" id="PF00248">
    <property type="entry name" value="Aldo_ket_red"/>
    <property type="match status" value="1"/>
</dbReference>
<dbReference type="GO" id="GO:1901379">
    <property type="term" value="P:regulation of potassium ion transmembrane transport"/>
    <property type="evidence" value="ECO:0007669"/>
    <property type="project" value="TreeGrafter"/>
</dbReference>
<feature type="domain" description="NADP-dependent oxidoreductase" evidence="4">
    <location>
        <begin position="9"/>
        <end position="82"/>
    </location>
</feature>
<sequence>MTCFILFHRAEITLGNIVKKKGWRRSSFVITTKIYWGGQAETERGLSRKHIIEGLRGSLSRLQLDYVDIVFANRNDVNSPMEGPSHTPGIIIIPDRVGELFKRV</sequence>
<evidence type="ECO:0000256" key="2">
    <source>
        <dbReference type="ARBA" id="ARBA00022857"/>
    </source>
</evidence>
<dbReference type="GO" id="GO:0034220">
    <property type="term" value="P:monoatomic ion transmembrane transport"/>
    <property type="evidence" value="ECO:0007669"/>
    <property type="project" value="UniProtKB-KW"/>
</dbReference>
<dbReference type="Gene3D" id="3.20.20.100">
    <property type="entry name" value="NADP-dependent oxidoreductase domain"/>
    <property type="match status" value="1"/>
</dbReference>
<gene>
    <name evidence="5" type="primary">KCNAB3_1</name>
    <name evidence="5" type="ORF">EYF80_064811</name>
</gene>
<dbReference type="GO" id="GO:0008076">
    <property type="term" value="C:voltage-gated potassium channel complex"/>
    <property type="evidence" value="ECO:0007669"/>
    <property type="project" value="TreeGrafter"/>
</dbReference>
<dbReference type="AlphaFoldDB" id="A0A4Z2E9Y3"/>
<dbReference type="OrthoDB" id="8911899at2759"/>
<evidence type="ECO:0000259" key="4">
    <source>
        <dbReference type="Pfam" id="PF00248"/>
    </source>
</evidence>
<keyword evidence="5" id="KW-0406">Ion transport</keyword>
<dbReference type="GO" id="GO:0015459">
    <property type="term" value="F:potassium channel regulator activity"/>
    <property type="evidence" value="ECO:0007669"/>
    <property type="project" value="TreeGrafter"/>
</dbReference>
<name>A0A4Z2E9Y3_9TELE</name>
<dbReference type="Proteomes" id="UP000314294">
    <property type="component" value="Unassembled WGS sequence"/>
</dbReference>
<comment type="similarity">
    <text evidence="1">Belongs to the shaker potassium channel beta subunit family.</text>
</comment>
<dbReference type="GO" id="GO:0016491">
    <property type="term" value="F:oxidoreductase activity"/>
    <property type="evidence" value="ECO:0007669"/>
    <property type="project" value="UniProtKB-KW"/>
</dbReference>
<evidence type="ECO:0000313" key="5">
    <source>
        <dbReference type="EMBL" id="TNN25062.1"/>
    </source>
</evidence>
<dbReference type="EMBL" id="SRLO01013567">
    <property type="protein sequence ID" value="TNN25062.1"/>
    <property type="molecule type" value="Genomic_DNA"/>
</dbReference>
<reference evidence="5 6" key="1">
    <citation type="submission" date="2019-03" db="EMBL/GenBank/DDBJ databases">
        <title>First draft genome of Liparis tanakae, snailfish: a comprehensive survey of snailfish specific genes.</title>
        <authorList>
            <person name="Kim W."/>
            <person name="Song I."/>
            <person name="Jeong J.-H."/>
            <person name="Kim D."/>
            <person name="Kim S."/>
            <person name="Ryu S."/>
            <person name="Song J.Y."/>
            <person name="Lee S.K."/>
        </authorList>
    </citation>
    <scope>NUCLEOTIDE SEQUENCE [LARGE SCALE GENOMIC DNA]</scope>
    <source>
        <tissue evidence="5">Muscle</tissue>
    </source>
</reference>
<dbReference type="GO" id="GO:0044325">
    <property type="term" value="F:transmembrane transporter binding"/>
    <property type="evidence" value="ECO:0007669"/>
    <property type="project" value="TreeGrafter"/>
</dbReference>
<dbReference type="PANTHER" id="PTHR43150:SF3">
    <property type="entry name" value="VOLTAGE-GATED POTASSIUM CHANNEL SUBUNIT BETA-3"/>
    <property type="match status" value="1"/>
</dbReference>
<organism evidence="5 6">
    <name type="scientific">Liparis tanakae</name>
    <name type="common">Tanaka's snailfish</name>
    <dbReference type="NCBI Taxonomy" id="230148"/>
    <lineage>
        <taxon>Eukaryota</taxon>
        <taxon>Metazoa</taxon>
        <taxon>Chordata</taxon>
        <taxon>Craniata</taxon>
        <taxon>Vertebrata</taxon>
        <taxon>Euteleostomi</taxon>
        <taxon>Actinopterygii</taxon>
        <taxon>Neopterygii</taxon>
        <taxon>Teleostei</taxon>
        <taxon>Neoteleostei</taxon>
        <taxon>Acanthomorphata</taxon>
        <taxon>Eupercaria</taxon>
        <taxon>Perciformes</taxon>
        <taxon>Cottioidei</taxon>
        <taxon>Cottales</taxon>
        <taxon>Liparidae</taxon>
        <taxon>Liparis</taxon>
    </lineage>
</organism>
<keyword evidence="6" id="KW-1185">Reference proteome</keyword>